<evidence type="ECO:0000313" key="1">
    <source>
        <dbReference type="EMBL" id="MBC8757642.1"/>
    </source>
</evidence>
<comment type="caution">
    <text evidence="1">The sequence shown here is derived from an EMBL/GenBank/DDBJ whole genome shotgun (WGS) entry which is preliminary data.</text>
</comment>
<keyword evidence="2" id="KW-1185">Reference proteome</keyword>
<protein>
    <submittedName>
        <fullName evidence="1">Uncharacterized protein</fullName>
    </submittedName>
</protein>
<dbReference type="Proteomes" id="UP000619238">
    <property type="component" value="Unassembled WGS sequence"/>
</dbReference>
<gene>
    <name evidence="1" type="ORF">H2O64_23440</name>
</gene>
<reference evidence="1 2" key="1">
    <citation type="submission" date="2020-07" db="EMBL/GenBank/DDBJ databases">
        <title>Description of Kordia aestuariivivens sp. nov., isolated from a tidal flat.</title>
        <authorList>
            <person name="Park S."/>
            <person name="Yoon J.-H."/>
        </authorList>
    </citation>
    <scope>NUCLEOTIDE SEQUENCE [LARGE SCALE GENOMIC DNA]</scope>
    <source>
        <strain evidence="1 2">YSTF-M3</strain>
    </source>
</reference>
<name>A0ABR7QGE0_9FLAO</name>
<organism evidence="1 2">
    <name type="scientific">Kordia aestuariivivens</name>
    <dbReference type="NCBI Taxonomy" id="2759037"/>
    <lineage>
        <taxon>Bacteria</taxon>
        <taxon>Pseudomonadati</taxon>
        <taxon>Bacteroidota</taxon>
        <taxon>Flavobacteriia</taxon>
        <taxon>Flavobacteriales</taxon>
        <taxon>Flavobacteriaceae</taxon>
        <taxon>Kordia</taxon>
    </lineage>
</organism>
<sequence length="161" mass="18319">MIPQEDKIKSKQFLIKIYPNLLQIEKVIRNIVQHKNGLQLQVSILGKLASNYSDKENALDEKIKKIRWELAGFLGKHIQFGYFNNSEIGILFIVGHLTETFLCKIDGKELGSLPIGLFGIFRGIGIKLGDINRYIKELQNANLLLIIRGEKESLIAIENLM</sequence>
<accession>A0ABR7QGE0</accession>
<evidence type="ECO:0000313" key="2">
    <source>
        <dbReference type="Proteomes" id="UP000619238"/>
    </source>
</evidence>
<dbReference type="EMBL" id="JACGWS010000024">
    <property type="protein sequence ID" value="MBC8757642.1"/>
    <property type="molecule type" value="Genomic_DNA"/>
</dbReference>
<proteinExistence type="predicted"/>
<dbReference type="RefSeq" id="WP_187564684.1">
    <property type="nucleotide sequence ID" value="NZ_JACGWS010000024.1"/>
</dbReference>